<dbReference type="GO" id="GO:0031966">
    <property type="term" value="C:mitochondrial membrane"/>
    <property type="evidence" value="ECO:0007669"/>
    <property type="project" value="UniProtKB-SubCell"/>
</dbReference>
<comment type="function">
    <text evidence="9">Core subunit of the mitochondrial membrane respiratory chain NADH dehydrogenase (Complex I) which catalyzes electron transfer from NADH through the respiratory chain, using ubiquinone as an electron acceptor. Essential for the catalytic activity of complex I.</text>
</comment>
<evidence type="ECO:0000256" key="2">
    <source>
        <dbReference type="ARBA" id="ARBA00008472"/>
    </source>
</evidence>
<evidence type="ECO:0000313" key="10">
    <source>
        <dbReference type="EMBL" id="APQ42948.1"/>
    </source>
</evidence>
<keyword evidence="6 9" id="KW-1133">Transmembrane helix</keyword>
<comment type="catalytic activity">
    <reaction evidence="8 9">
        <text>a ubiquinone + NADH + 5 H(+)(in) = a ubiquinol + NAD(+) + 4 H(+)(out)</text>
        <dbReference type="Rhea" id="RHEA:29091"/>
        <dbReference type="Rhea" id="RHEA-COMP:9565"/>
        <dbReference type="Rhea" id="RHEA-COMP:9566"/>
        <dbReference type="ChEBI" id="CHEBI:15378"/>
        <dbReference type="ChEBI" id="CHEBI:16389"/>
        <dbReference type="ChEBI" id="CHEBI:17976"/>
        <dbReference type="ChEBI" id="CHEBI:57540"/>
        <dbReference type="ChEBI" id="CHEBI:57945"/>
        <dbReference type="EC" id="7.1.1.2"/>
    </reaction>
</comment>
<evidence type="ECO:0000256" key="8">
    <source>
        <dbReference type="ARBA" id="ARBA00049551"/>
    </source>
</evidence>
<dbReference type="AlphaFoldDB" id="A0A1L6BZV9"/>
<keyword evidence="9 10" id="KW-0496">Mitochondrion</keyword>
<gene>
    <name evidence="10" type="primary">nad3</name>
</gene>
<dbReference type="InterPro" id="IPR000440">
    <property type="entry name" value="NADH_UbQ/plastoQ_OxRdtase_su3"/>
</dbReference>
<dbReference type="GO" id="GO:0008137">
    <property type="term" value="F:NADH dehydrogenase (ubiquinone) activity"/>
    <property type="evidence" value="ECO:0007669"/>
    <property type="project" value="UniProtKB-UniRule"/>
</dbReference>
<dbReference type="GO" id="GO:0030964">
    <property type="term" value="C:NADH dehydrogenase complex"/>
    <property type="evidence" value="ECO:0007669"/>
    <property type="project" value="TreeGrafter"/>
</dbReference>
<accession>A0A1L6BZV9</accession>
<keyword evidence="4 9" id="KW-0813">Transport</keyword>
<evidence type="ECO:0000256" key="5">
    <source>
        <dbReference type="ARBA" id="ARBA00022692"/>
    </source>
</evidence>
<proteinExistence type="inferred from homology"/>
<evidence type="ECO:0000256" key="6">
    <source>
        <dbReference type="ARBA" id="ARBA00022989"/>
    </source>
</evidence>
<dbReference type="Gene3D" id="1.20.58.1610">
    <property type="entry name" value="NADH:ubiquinone/plastoquinone oxidoreductase, chain 3"/>
    <property type="match status" value="1"/>
</dbReference>
<organism evidence="10">
    <name type="scientific">Vema ewingi</name>
    <dbReference type="NCBI Taxonomy" id="1930079"/>
    <lineage>
        <taxon>Eukaryota</taxon>
        <taxon>Metazoa</taxon>
        <taxon>Spiralia</taxon>
        <taxon>Lophotrochozoa</taxon>
        <taxon>Mollusca</taxon>
        <taxon>Monoplacophora</taxon>
        <taxon>Tryblidiida</taxon>
        <taxon>Neopilinidae</taxon>
        <taxon>Vema</taxon>
    </lineage>
</organism>
<keyword evidence="9" id="KW-0520">NAD</keyword>
<comment type="subcellular location">
    <subcellularLocation>
        <location evidence="1">Membrane</location>
    </subcellularLocation>
    <subcellularLocation>
        <location evidence="9">Mitochondrion membrane</location>
        <topology evidence="9">Multi-pass membrane protein</topology>
    </subcellularLocation>
</comment>
<dbReference type="PANTHER" id="PTHR11058">
    <property type="entry name" value="NADH-UBIQUINONE OXIDOREDUCTASE CHAIN 3"/>
    <property type="match status" value="1"/>
</dbReference>
<comment type="similarity">
    <text evidence="2 9">Belongs to the complex I subunit 3 family.</text>
</comment>
<keyword evidence="7 9" id="KW-0472">Membrane</keyword>
<sequence>MLTFFNMFLVISALLGVLGMIIFMGSWSAGGGTDKSSSYECGFDKGLIVRSPFSLRFFILTVIFLVFDVEIVLLLPSVFLFLNFFSFMGLVGVIGFLVILYVGTAYEMSQGSLSWVCSAHS</sequence>
<keyword evidence="9" id="KW-0679">Respiratory chain</keyword>
<evidence type="ECO:0000256" key="9">
    <source>
        <dbReference type="RuleBase" id="RU003640"/>
    </source>
</evidence>
<keyword evidence="9" id="KW-1278">Translocase</keyword>
<protein>
    <recommendedName>
        <fullName evidence="3 9">NADH-ubiquinone oxidoreductase chain 3</fullName>
        <ecNumber evidence="9">7.1.1.2</ecNumber>
    </recommendedName>
</protein>
<name>A0A1L6BZV9_9MOLL</name>
<reference evidence="10" key="1">
    <citation type="journal article" date="2016" name="BMC Evol. Biol.">
        <title>Monoplacophoran mitochondrial genomes: convergent gene arrangements and little phylogenetic signal.</title>
        <authorList>
            <person name="Stoger I."/>
            <person name="Kocot K.M."/>
            <person name="Poustka A.J."/>
            <person name="Wilson N.G."/>
            <person name="Ivanov D."/>
            <person name="Halanych K.M."/>
            <person name="Schrodl M."/>
        </authorList>
    </citation>
    <scope>NUCLEOTIDE SEQUENCE</scope>
</reference>
<feature type="transmembrane region" description="Helical" evidence="9">
    <location>
        <begin position="55"/>
        <end position="75"/>
    </location>
</feature>
<evidence type="ECO:0000256" key="7">
    <source>
        <dbReference type="ARBA" id="ARBA00023136"/>
    </source>
</evidence>
<geneLocation type="mitochondrion" evidence="10"/>
<evidence type="ECO:0000256" key="1">
    <source>
        <dbReference type="ARBA" id="ARBA00004370"/>
    </source>
</evidence>
<dbReference type="EMBL" id="KY244019">
    <property type="protein sequence ID" value="APQ42948.1"/>
    <property type="molecule type" value="Genomic_DNA"/>
</dbReference>
<dbReference type="EC" id="7.1.1.2" evidence="9"/>
<feature type="transmembrane region" description="Helical" evidence="9">
    <location>
        <begin position="82"/>
        <end position="103"/>
    </location>
</feature>
<evidence type="ECO:0000256" key="4">
    <source>
        <dbReference type="ARBA" id="ARBA00022448"/>
    </source>
</evidence>
<dbReference type="InterPro" id="IPR038430">
    <property type="entry name" value="NDAH_ubi_oxred_su3_sf"/>
</dbReference>
<evidence type="ECO:0000256" key="3">
    <source>
        <dbReference type="ARBA" id="ARBA00021007"/>
    </source>
</evidence>
<dbReference type="Pfam" id="PF00507">
    <property type="entry name" value="Oxidored_q4"/>
    <property type="match status" value="1"/>
</dbReference>
<keyword evidence="5 9" id="KW-0812">Transmembrane</keyword>
<keyword evidence="9" id="KW-0249">Electron transport</keyword>
<dbReference type="PANTHER" id="PTHR11058:SF9">
    <property type="entry name" value="NADH-UBIQUINONE OXIDOREDUCTASE CHAIN 3"/>
    <property type="match status" value="1"/>
</dbReference>
<keyword evidence="9" id="KW-0830">Ubiquinone</keyword>